<feature type="transmembrane region" description="Helical" evidence="8">
    <location>
        <begin position="33"/>
        <end position="51"/>
    </location>
</feature>
<feature type="domain" description="Polysaccharide chain length determinant N-terminal" evidence="10">
    <location>
        <begin position="24"/>
        <end position="110"/>
    </location>
</feature>
<feature type="domain" description="CobQ/CobB/MinD/ParA nucleotide binding" evidence="9">
    <location>
        <begin position="553"/>
        <end position="724"/>
    </location>
</feature>
<evidence type="ECO:0000259" key="11">
    <source>
        <dbReference type="Pfam" id="PF13807"/>
    </source>
</evidence>
<evidence type="ECO:0000256" key="6">
    <source>
        <dbReference type="ARBA" id="ARBA00022989"/>
    </source>
</evidence>
<dbReference type="InterPro" id="IPR027417">
    <property type="entry name" value="P-loop_NTPase"/>
</dbReference>
<dbReference type="PANTHER" id="PTHR32309">
    <property type="entry name" value="TYROSINE-PROTEIN KINASE"/>
    <property type="match status" value="1"/>
</dbReference>
<dbReference type="EMBL" id="VTUZ01000037">
    <property type="protein sequence ID" value="KAA1002604.1"/>
    <property type="molecule type" value="Genomic_DNA"/>
</dbReference>
<evidence type="ECO:0000256" key="2">
    <source>
        <dbReference type="ARBA" id="ARBA00022475"/>
    </source>
</evidence>
<feature type="domain" description="Tyrosine-protein kinase G-rich" evidence="11">
    <location>
        <begin position="393"/>
        <end position="469"/>
    </location>
</feature>
<proteinExistence type="predicted"/>
<comment type="caution">
    <text evidence="12">The sequence shown here is derived from an EMBL/GenBank/DDBJ whole genome shotgun (WGS) entry which is preliminary data.</text>
</comment>
<dbReference type="CDD" id="cd05387">
    <property type="entry name" value="BY-kinase"/>
    <property type="match status" value="1"/>
</dbReference>
<dbReference type="GO" id="GO:0004713">
    <property type="term" value="F:protein tyrosine kinase activity"/>
    <property type="evidence" value="ECO:0007669"/>
    <property type="project" value="TreeGrafter"/>
</dbReference>
<evidence type="ECO:0000256" key="7">
    <source>
        <dbReference type="ARBA" id="ARBA00023136"/>
    </source>
</evidence>
<dbReference type="PANTHER" id="PTHR32309:SF32">
    <property type="entry name" value="TYROSINE-PROTEIN KINASE ETK-RELATED"/>
    <property type="match status" value="1"/>
</dbReference>
<dbReference type="Pfam" id="PF13807">
    <property type="entry name" value="GNVR"/>
    <property type="match status" value="1"/>
</dbReference>
<dbReference type="InterPro" id="IPR005702">
    <property type="entry name" value="Wzc-like_C"/>
</dbReference>
<dbReference type="InterPro" id="IPR003856">
    <property type="entry name" value="LPS_length_determ_N"/>
</dbReference>
<evidence type="ECO:0000259" key="9">
    <source>
        <dbReference type="Pfam" id="PF01656"/>
    </source>
</evidence>
<keyword evidence="7 8" id="KW-0472">Membrane</keyword>
<evidence type="ECO:0000259" key="10">
    <source>
        <dbReference type="Pfam" id="PF02706"/>
    </source>
</evidence>
<dbReference type="Proteomes" id="UP000325273">
    <property type="component" value="Unassembled WGS sequence"/>
</dbReference>
<evidence type="ECO:0000313" key="13">
    <source>
        <dbReference type="Proteomes" id="UP000325273"/>
    </source>
</evidence>
<reference evidence="12 13" key="1">
    <citation type="submission" date="2019-08" db="EMBL/GenBank/DDBJ databases">
        <title>Paraburkholderia sp. DCY113.</title>
        <authorList>
            <person name="Kang J."/>
        </authorList>
    </citation>
    <scope>NUCLEOTIDE SEQUENCE [LARGE SCALE GENOMIC DNA]</scope>
    <source>
        <strain evidence="12 13">DCY113</strain>
    </source>
</reference>
<evidence type="ECO:0000256" key="5">
    <source>
        <dbReference type="ARBA" id="ARBA00022840"/>
    </source>
</evidence>
<evidence type="ECO:0000256" key="8">
    <source>
        <dbReference type="SAM" id="Phobius"/>
    </source>
</evidence>
<evidence type="ECO:0000256" key="3">
    <source>
        <dbReference type="ARBA" id="ARBA00022692"/>
    </source>
</evidence>
<keyword evidence="4" id="KW-0547">Nucleotide-binding</keyword>
<dbReference type="AlphaFoldDB" id="A0A5B0GGL9"/>
<dbReference type="SUPFAM" id="SSF52540">
    <property type="entry name" value="P-loop containing nucleoside triphosphate hydrolases"/>
    <property type="match status" value="1"/>
</dbReference>
<keyword evidence="6 8" id="KW-1133">Transmembrane helix</keyword>
<dbReference type="Pfam" id="PF02706">
    <property type="entry name" value="Wzz"/>
    <property type="match status" value="1"/>
</dbReference>
<dbReference type="InterPro" id="IPR002586">
    <property type="entry name" value="CobQ/CobB/MinD/ParA_Nub-bd_dom"/>
</dbReference>
<dbReference type="Gene3D" id="3.40.50.300">
    <property type="entry name" value="P-loop containing nucleotide triphosphate hydrolases"/>
    <property type="match status" value="1"/>
</dbReference>
<dbReference type="InterPro" id="IPR032807">
    <property type="entry name" value="GNVR"/>
</dbReference>
<dbReference type="InterPro" id="IPR050445">
    <property type="entry name" value="Bact_polysacc_biosynth/exp"/>
</dbReference>
<gene>
    <name evidence="12" type="ORF">FVF58_37490</name>
</gene>
<evidence type="ECO:0000256" key="1">
    <source>
        <dbReference type="ARBA" id="ARBA00004651"/>
    </source>
</evidence>
<protein>
    <submittedName>
        <fullName evidence="12">AAA family ATPase</fullName>
    </submittedName>
</protein>
<dbReference type="GO" id="GO:0005886">
    <property type="term" value="C:plasma membrane"/>
    <property type="evidence" value="ECO:0007669"/>
    <property type="project" value="UniProtKB-SubCell"/>
</dbReference>
<comment type="subcellular location">
    <subcellularLocation>
        <location evidence="1">Cell membrane</location>
        <topology evidence="1">Multi-pass membrane protein</topology>
    </subcellularLocation>
</comment>
<evidence type="ECO:0000256" key="4">
    <source>
        <dbReference type="ARBA" id="ARBA00022741"/>
    </source>
</evidence>
<keyword evidence="2" id="KW-1003">Cell membrane</keyword>
<keyword evidence="13" id="KW-1185">Reference proteome</keyword>
<dbReference type="RefSeq" id="WP_149674726.1">
    <property type="nucleotide sequence ID" value="NZ_VTUZ01000037.1"/>
</dbReference>
<name>A0A5B0GGL9_9BURK</name>
<accession>A0A5B0GGL9</accession>
<keyword evidence="3 8" id="KW-0812">Transmembrane</keyword>
<organism evidence="12 13">
    <name type="scientific">Paraburkholderia panacisoli</name>
    <dbReference type="NCBI Taxonomy" id="2603818"/>
    <lineage>
        <taxon>Bacteria</taxon>
        <taxon>Pseudomonadati</taxon>
        <taxon>Pseudomonadota</taxon>
        <taxon>Betaproteobacteria</taxon>
        <taxon>Burkholderiales</taxon>
        <taxon>Burkholderiaceae</taxon>
        <taxon>Paraburkholderia</taxon>
    </lineage>
</organism>
<dbReference type="Pfam" id="PF23607">
    <property type="entry name" value="WZC_N"/>
    <property type="match status" value="1"/>
</dbReference>
<evidence type="ECO:0000313" key="12">
    <source>
        <dbReference type="EMBL" id="KAA1002604.1"/>
    </source>
</evidence>
<sequence>MKTKDQKHVQQRPSTDGIGLATAIDSLLDHRKLIAVTTISAFLIGCAYAFLAPPVYEANALIKVADGDKQPPAAADTLSYYVAPAFNDNASAESAIQVIGSRRIVAQAMANNKLYIEAKPHRFPLIGSAIAHYREGLSAPGLLGLGGYVWGDETIKVGAFDVPAKLEKKKFAIRALANDRYELVGPGLKSSIAGRIGVTERFDTKVGPLTVRIDSIHSRPGGEFIVTRNSEPVLVEELQKKLKLAEAGTKTNVIKLSMQGDDPVVLASTVKEISDLYVNWNNERKARIAHDALAHISEALPDLEKQVTESETAYNNYRDANGLLDLSEEGRLLLKQIADNNAALLDLRRKRQALSATLAAANPNVVAADQQIQATQREIDALNLRVRAMPRAEQIALQMMRNVRVNTDVYVAMRKYAEEMQLVSAGKAGTAEIIDPAEIPGRPVRPVKWLIMLSSLLMGAVLGGGGAIVWDRLRRGVTDTNDIESASGLSVYATIPLSNRQEEITRRAEHGLPQQLPLAASYPLDPAIESLRILRSAIQLLLIGAPNNVIMLAGPLPEIGKSFLAANLATVLATGGKRVLLVDGDLRKGQLYRYLGVPKGDGLSEVLSGLRQFDEVVTTGGTPKLDLLQTGSYPAAAADLLMTGRFSECIRNASRAYDIILIDTPAVLPVSDAGMMAPVAGSVFLVVRFADTLVGEIDATIKRLGHAGARISGIILNRVKVRSSNYALARRYGTSAYVAHHYDSSLP</sequence>
<keyword evidence="5" id="KW-0067">ATP-binding</keyword>
<dbReference type="Pfam" id="PF01656">
    <property type="entry name" value="CbiA"/>
    <property type="match status" value="1"/>
</dbReference>